<dbReference type="Proteomes" id="UP000001631">
    <property type="component" value="Unassembled WGS sequence"/>
</dbReference>
<keyword evidence="2" id="KW-1185">Reference proteome</keyword>
<dbReference type="HOGENOM" id="CLU_2249293_0_0_1"/>
<dbReference type="AlphaFoldDB" id="C0NCB1"/>
<sequence length="104" mass="11324">MTTQQPSISTGKGGFFSIKAIRFNRKGLAAVYDKEPPYSTGTALDILRGCCAADQLVHQHIATTRNSSNSASPKLLLFPFSLRFLDLPLYLLPVSLTRRSPPGS</sequence>
<name>C0NCB1_AJECG</name>
<dbReference type="RefSeq" id="XP_045291782.1">
    <property type="nucleotide sequence ID" value="XM_045427807.1"/>
</dbReference>
<gene>
    <name evidence="1" type="ORF">HCBG_00757</name>
</gene>
<reference evidence="1" key="1">
    <citation type="submission" date="2009-02" db="EMBL/GenBank/DDBJ databases">
        <title>The Genome Sequence of Ajellomyces capsulatus strain G186AR.</title>
        <authorList>
            <consortium name="The Broad Institute Genome Sequencing Platform"/>
            <person name="Champion M."/>
            <person name="Cuomo C."/>
            <person name="Ma L.-J."/>
            <person name="Henn M.R."/>
            <person name="Sil A."/>
            <person name="Goldman B."/>
            <person name="Young S.K."/>
            <person name="Kodira C.D."/>
            <person name="Zeng Q."/>
            <person name="Koehrsen M."/>
            <person name="Alvarado L."/>
            <person name="Berlin A."/>
            <person name="Borenstein D."/>
            <person name="Chen Z."/>
            <person name="Engels R."/>
            <person name="Freedman E."/>
            <person name="Gellesch M."/>
            <person name="Goldberg J."/>
            <person name="Griggs A."/>
            <person name="Gujja S."/>
            <person name="Heiman D."/>
            <person name="Hepburn T."/>
            <person name="Howarth C."/>
            <person name="Jen D."/>
            <person name="Larson L."/>
            <person name="Lewis B."/>
            <person name="Mehta T."/>
            <person name="Park D."/>
            <person name="Pearson M."/>
            <person name="Roberts A."/>
            <person name="Saif S."/>
            <person name="Shea T."/>
            <person name="Shenoy N."/>
            <person name="Sisk P."/>
            <person name="Stolte C."/>
            <person name="Sykes S."/>
            <person name="Walk T."/>
            <person name="White J."/>
            <person name="Yandava C."/>
            <person name="Klein B."/>
            <person name="McEwen J.G."/>
            <person name="Puccia R."/>
            <person name="Goldman G.H."/>
            <person name="Felipe M.S."/>
            <person name="Nino-Vega G."/>
            <person name="San-Blas G."/>
            <person name="Taylor J."/>
            <person name="Mendoza L."/>
            <person name="Galagan J."/>
            <person name="Nusbaum C."/>
            <person name="Birren B."/>
        </authorList>
    </citation>
    <scope>NUCLEOTIDE SEQUENCE</scope>
    <source>
        <strain evidence="1">G186AR</strain>
    </source>
</reference>
<proteinExistence type="predicted"/>
<accession>C0NCB1</accession>
<evidence type="ECO:0000313" key="2">
    <source>
        <dbReference type="Proteomes" id="UP000001631"/>
    </source>
</evidence>
<dbReference type="InParanoid" id="C0NCB1"/>
<protein>
    <submittedName>
        <fullName evidence="1">Uncharacterized protein</fullName>
    </submittedName>
</protein>
<evidence type="ECO:0000313" key="1">
    <source>
        <dbReference type="EMBL" id="EEH11302.1"/>
    </source>
</evidence>
<dbReference type="GeneID" id="69033774"/>
<organism evidence="1 2">
    <name type="scientific">Ajellomyces capsulatus (strain G186AR / H82 / ATCC MYA-2454 / RMSCC 2432)</name>
    <name type="common">Darling's disease fungus</name>
    <name type="synonym">Histoplasma capsulatum</name>
    <dbReference type="NCBI Taxonomy" id="447093"/>
    <lineage>
        <taxon>Eukaryota</taxon>
        <taxon>Fungi</taxon>
        <taxon>Dikarya</taxon>
        <taxon>Ascomycota</taxon>
        <taxon>Pezizomycotina</taxon>
        <taxon>Eurotiomycetes</taxon>
        <taxon>Eurotiomycetidae</taxon>
        <taxon>Onygenales</taxon>
        <taxon>Ajellomycetaceae</taxon>
        <taxon>Histoplasma</taxon>
    </lineage>
</organism>
<dbReference type="EMBL" id="GG663363">
    <property type="protein sequence ID" value="EEH11302.1"/>
    <property type="molecule type" value="Genomic_DNA"/>
</dbReference>